<dbReference type="PROSITE" id="PS50048">
    <property type="entry name" value="ZN2_CY6_FUNGAL_2"/>
    <property type="match status" value="1"/>
</dbReference>
<name>A0A9W9JVC5_9EURO</name>
<dbReference type="PANTHER" id="PTHR38111">
    <property type="entry name" value="ZN(2)-C6 FUNGAL-TYPE DOMAIN-CONTAINING PROTEIN-RELATED"/>
    <property type="match status" value="1"/>
</dbReference>
<accession>A0A9W9JVC5</accession>
<dbReference type="InterPro" id="IPR036864">
    <property type="entry name" value="Zn2-C6_fun-type_DNA-bd_sf"/>
</dbReference>
<dbReference type="EMBL" id="JAPQKI010000011">
    <property type="protein sequence ID" value="KAJ5082815.1"/>
    <property type="molecule type" value="Genomic_DNA"/>
</dbReference>
<evidence type="ECO:0000259" key="5">
    <source>
        <dbReference type="PROSITE" id="PS50048"/>
    </source>
</evidence>
<dbReference type="GO" id="GO:0008270">
    <property type="term" value="F:zinc ion binding"/>
    <property type="evidence" value="ECO:0007669"/>
    <property type="project" value="InterPro"/>
</dbReference>
<keyword evidence="2" id="KW-0238">DNA-binding</keyword>
<comment type="caution">
    <text evidence="6">The sequence shown here is derived from an EMBL/GenBank/DDBJ whole genome shotgun (WGS) entry which is preliminary data.</text>
</comment>
<feature type="domain" description="Zn(2)-C6 fungal-type" evidence="5">
    <location>
        <begin position="13"/>
        <end position="41"/>
    </location>
</feature>
<dbReference type="SMART" id="SM00066">
    <property type="entry name" value="GAL4"/>
    <property type="match status" value="1"/>
</dbReference>
<dbReference type="InterPro" id="IPR001138">
    <property type="entry name" value="Zn2Cys6_DnaBD"/>
</dbReference>
<evidence type="ECO:0000256" key="4">
    <source>
        <dbReference type="ARBA" id="ARBA00023242"/>
    </source>
</evidence>
<dbReference type="OrthoDB" id="4491390at2759"/>
<reference evidence="6" key="1">
    <citation type="submission" date="2022-11" db="EMBL/GenBank/DDBJ databases">
        <authorList>
            <person name="Petersen C."/>
        </authorList>
    </citation>
    <scope>NUCLEOTIDE SEQUENCE</scope>
    <source>
        <strain evidence="6">IBT 30761</strain>
    </source>
</reference>
<gene>
    <name evidence="6" type="ORF">N7532_011858</name>
</gene>
<keyword evidence="3" id="KW-0804">Transcription</keyword>
<dbReference type="Proteomes" id="UP001149074">
    <property type="component" value="Unassembled WGS sequence"/>
</dbReference>
<keyword evidence="4" id="KW-0539">Nucleus</keyword>
<keyword evidence="7" id="KW-1185">Reference proteome</keyword>
<dbReference type="InterPro" id="IPR053178">
    <property type="entry name" value="Osmoadaptation_assoc"/>
</dbReference>
<organism evidence="6 7">
    <name type="scientific">Penicillium argentinense</name>
    <dbReference type="NCBI Taxonomy" id="1131581"/>
    <lineage>
        <taxon>Eukaryota</taxon>
        <taxon>Fungi</taxon>
        <taxon>Dikarya</taxon>
        <taxon>Ascomycota</taxon>
        <taxon>Pezizomycotina</taxon>
        <taxon>Eurotiomycetes</taxon>
        <taxon>Eurotiomycetidae</taxon>
        <taxon>Eurotiales</taxon>
        <taxon>Aspergillaceae</taxon>
        <taxon>Penicillium</taxon>
    </lineage>
</organism>
<dbReference type="GO" id="GO:0003677">
    <property type="term" value="F:DNA binding"/>
    <property type="evidence" value="ECO:0007669"/>
    <property type="project" value="UniProtKB-KW"/>
</dbReference>
<evidence type="ECO:0000256" key="2">
    <source>
        <dbReference type="ARBA" id="ARBA00023125"/>
    </source>
</evidence>
<reference evidence="6" key="2">
    <citation type="journal article" date="2023" name="IMA Fungus">
        <title>Comparative genomic study of the Penicillium genus elucidates a diverse pangenome and 15 lateral gene transfer events.</title>
        <authorList>
            <person name="Petersen C."/>
            <person name="Sorensen T."/>
            <person name="Nielsen M.R."/>
            <person name="Sondergaard T.E."/>
            <person name="Sorensen J.L."/>
            <person name="Fitzpatrick D.A."/>
            <person name="Frisvad J.C."/>
            <person name="Nielsen K.L."/>
        </authorList>
    </citation>
    <scope>NUCLEOTIDE SEQUENCE</scope>
    <source>
        <strain evidence="6">IBT 30761</strain>
    </source>
</reference>
<proteinExistence type="predicted"/>
<dbReference type="GeneID" id="81363328"/>
<evidence type="ECO:0000313" key="6">
    <source>
        <dbReference type="EMBL" id="KAJ5082815.1"/>
    </source>
</evidence>
<dbReference type="Pfam" id="PF00172">
    <property type="entry name" value="Zn_clus"/>
    <property type="match status" value="1"/>
</dbReference>
<evidence type="ECO:0000313" key="7">
    <source>
        <dbReference type="Proteomes" id="UP001149074"/>
    </source>
</evidence>
<sequence length="517" mass="59601">MPKRGGIPWQSKGCWTCRKRKIKCDQRKPECERCIKRDIQCLGYEKTRTFIYHSYEEPEKKHDAGNQLQRIARTHKVAPVRTVASEPMMREQVFSSFVDLCFPTHMDVSNVDMWRFLVQNFSILPGKSDMLEKTISSVSCLFLGKINHDDRMFNQGLRLYNSAVRQMAKMISQDAYSDDLVYTAVIFQEIESCYCPNGLQTWLAHIKGVNTLLKHYRHKAVSNPLIEAIYHRYQKLRTLMCSSAINMPADEYKYMTEEGDGSPLSELLKAFAELSPISVKVQSIDPSDYDACQDLLQHGVRAKEQLFAWYSEHHMAETISPSSPRHFTTTNMPSSKGLFEAPYSFTSFDCVLLHMYYWAALAMLLPMIFHAKTLIRSHRNSGIPAELLSQVTDPFLDEDYLCAGFYADEICRCMPYCMQDKMKNAGFHMTLFPLCAASQTYINFANLEKFAWCVKILEQADSRGHATAPYLVDISWNNWFLKNDSRPNVIVASSLREIFPDNTPSRELQNRIELIDE</sequence>
<dbReference type="PANTHER" id="PTHR38111:SF11">
    <property type="entry name" value="TRANSCRIPTION FACTOR DOMAIN-CONTAINING PROTEIN-RELATED"/>
    <property type="match status" value="1"/>
</dbReference>
<dbReference type="PROSITE" id="PS00463">
    <property type="entry name" value="ZN2_CY6_FUNGAL_1"/>
    <property type="match status" value="1"/>
</dbReference>
<dbReference type="CDD" id="cd00067">
    <property type="entry name" value="GAL4"/>
    <property type="match status" value="1"/>
</dbReference>
<dbReference type="RefSeq" id="XP_056469337.1">
    <property type="nucleotide sequence ID" value="XM_056624349.1"/>
</dbReference>
<dbReference type="Gene3D" id="4.10.240.10">
    <property type="entry name" value="Zn(2)-C6 fungal-type DNA-binding domain"/>
    <property type="match status" value="1"/>
</dbReference>
<dbReference type="GO" id="GO:0000981">
    <property type="term" value="F:DNA-binding transcription factor activity, RNA polymerase II-specific"/>
    <property type="evidence" value="ECO:0007669"/>
    <property type="project" value="InterPro"/>
</dbReference>
<protein>
    <recommendedName>
        <fullName evidence="5">Zn(2)-C6 fungal-type domain-containing protein</fullName>
    </recommendedName>
</protein>
<dbReference type="SUPFAM" id="SSF57701">
    <property type="entry name" value="Zn2/Cys6 DNA-binding domain"/>
    <property type="match status" value="1"/>
</dbReference>
<evidence type="ECO:0000256" key="1">
    <source>
        <dbReference type="ARBA" id="ARBA00023015"/>
    </source>
</evidence>
<keyword evidence="1" id="KW-0805">Transcription regulation</keyword>
<evidence type="ECO:0000256" key="3">
    <source>
        <dbReference type="ARBA" id="ARBA00023163"/>
    </source>
</evidence>
<dbReference type="AlphaFoldDB" id="A0A9W9JVC5"/>